<dbReference type="EMBL" id="KV427606">
    <property type="protein sequence ID" value="KZT12092.1"/>
    <property type="molecule type" value="Genomic_DNA"/>
</dbReference>
<protein>
    <submittedName>
        <fullName evidence="2">Uncharacterized protein</fullName>
    </submittedName>
</protein>
<evidence type="ECO:0000256" key="1">
    <source>
        <dbReference type="SAM" id="MobiDB-lite"/>
    </source>
</evidence>
<organism evidence="2 3">
    <name type="scientific">Laetiporus sulphureus 93-53</name>
    <dbReference type="NCBI Taxonomy" id="1314785"/>
    <lineage>
        <taxon>Eukaryota</taxon>
        <taxon>Fungi</taxon>
        <taxon>Dikarya</taxon>
        <taxon>Basidiomycota</taxon>
        <taxon>Agaricomycotina</taxon>
        <taxon>Agaricomycetes</taxon>
        <taxon>Polyporales</taxon>
        <taxon>Laetiporus</taxon>
    </lineage>
</organism>
<gene>
    <name evidence="2" type="ORF">LAESUDRAFT_754601</name>
</gene>
<keyword evidence="3" id="KW-1185">Reference proteome</keyword>
<proteinExistence type="predicted"/>
<name>A0A165HRN0_9APHY</name>
<accession>A0A165HRN0</accession>
<evidence type="ECO:0000313" key="2">
    <source>
        <dbReference type="EMBL" id="KZT12092.1"/>
    </source>
</evidence>
<evidence type="ECO:0000313" key="3">
    <source>
        <dbReference type="Proteomes" id="UP000076871"/>
    </source>
</evidence>
<dbReference type="InParanoid" id="A0A165HRN0"/>
<dbReference type="GeneID" id="63828933"/>
<dbReference type="AlphaFoldDB" id="A0A165HRN0"/>
<reference evidence="2 3" key="1">
    <citation type="journal article" date="2016" name="Mol. Biol. Evol.">
        <title>Comparative Genomics of Early-Diverging Mushroom-Forming Fungi Provides Insights into the Origins of Lignocellulose Decay Capabilities.</title>
        <authorList>
            <person name="Nagy L.G."/>
            <person name="Riley R."/>
            <person name="Tritt A."/>
            <person name="Adam C."/>
            <person name="Daum C."/>
            <person name="Floudas D."/>
            <person name="Sun H."/>
            <person name="Yadav J.S."/>
            <person name="Pangilinan J."/>
            <person name="Larsson K.H."/>
            <person name="Matsuura K."/>
            <person name="Barry K."/>
            <person name="Labutti K."/>
            <person name="Kuo R."/>
            <person name="Ohm R.A."/>
            <person name="Bhattacharya S.S."/>
            <person name="Shirouzu T."/>
            <person name="Yoshinaga Y."/>
            <person name="Martin F.M."/>
            <person name="Grigoriev I.V."/>
            <person name="Hibbett D.S."/>
        </authorList>
    </citation>
    <scope>NUCLEOTIDE SEQUENCE [LARGE SCALE GENOMIC DNA]</scope>
    <source>
        <strain evidence="2 3">93-53</strain>
    </source>
</reference>
<feature type="region of interest" description="Disordered" evidence="1">
    <location>
        <begin position="1"/>
        <end position="46"/>
    </location>
</feature>
<feature type="compositionally biased region" description="Acidic residues" evidence="1">
    <location>
        <begin position="1"/>
        <end position="12"/>
    </location>
</feature>
<dbReference type="RefSeq" id="XP_040769740.1">
    <property type="nucleotide sequence ID" value="XM_040911905.1"/>
</dbReference>
<dbReference type="Proteomes" id="UP000076871">
    <property type="component" value="Unassembled WGS sequence"/>
</dbReference>
<sequence length="136" mass="14833">MPEPNVESDAEGAPEVVTVKQEKDTAGPSRHKLAIPSPPRGHFDRPPKCSSFDDSDPDDIMMQHFHAGTIVVPSTKVLKLHSLKGKARTKGFSKNAAMKPELTRTSPAAIEPSAASMQLEQMIELSENHALRARKL</sequence>